<evidence type="ECO:0008006" key="3">
    <source>
        <dbReference type="Google" id="ProtNLM"/>
    </source>
</evidence>
<organism evidence="1 2">
    <name type="scientific">Filimonas zeae</name>
    <dbReference type="NCBI Taxonomy" id="1737353"/>
    <lineage>
        <taxon>Bacteria</taxon>
        <taxon>Pseudomonadati</taxon>
        <taxon>Bacteroidota</taxon>
        <taxon>Chitinophagia</taxon>
        <taxon>Chitinophagales</taxon>
        <taxon>Chitinophagaceae</taxon>
        <taxon>Filimonas</taxon>
    </lineage>
</organism>
<comment type="caution">
    <text evidence="1">The sequence shown here is derived from an EMBL/GenBank/DDBJ whole genome shotgun (WGS) entry which is preliminary data.</text>
</comment>
<dbReference type="RefSeq" id="WP_188956021.1">
    <property type="nucleotide sequence ID" value="NZ_BMIB01000004.1"/>
</dbReference>
<reference evidence="1" key="2">
    <citation type="submission" date="2020-09" db="EMBL/GenBank/DDBJ databases">
        <authorList>
            <person name="Sun Q."/>
            <person name="Zhou Y."/>
        </authorList>
    </citation>
    <scope>NUCLEOTIDE SEQUENCE</scope>
    <source>
        <strain evidence="1">CGMCC 1.15290</strain>
    </source>
</reference>
<dbReference type="AlphaFoldDB" id="A0A917J1K9"/>
<evidence type="ECO:0000313" key="1">
    <source>
        <dbReference type="EMBL" id="GGH76707.1"/>
    </source>
</evidence>
<dbReference type="Proteomes" id="UP000627292">
    <property type="component" value="Unassembled WGS sequence"/>
</dbReference>
<reference evidence="1" key="1">
    <citation type="journal article" date="2014" name="Int. J. Syst. Evol. Microbiol.">
        <title>Complete genome sequence of Corynebacterium casei LMG S-19264T (=DSM 44701T), isolated from a smear-ripened cheese.</title>
        <authorList>
            <consortium name="US DOE Joint Genome Institute (JGI-PGF)"/>
            <person name="Walter F."/>
            <person name="Albersmeier A."/>
            <person name="Kalinowski J."/>
            <person name="Ruckert C."/>
        </authorList>
    </citation>
    <scope>NUCLEOTIDE SEQUENCE</scope>
    <source>
        <strain evidence="1">CGMCC 1.15290</strain>
    </source>
</reference>
<sequence length="1186" mass="131565">MKNFRSGSILRLPTLLFIVITVMIAFSSYGQDTASNRGAAIIPPSPNSAAIEKFGVTPVNYSTGIPEINYPMWNWSRGKLSLSLGLSYHAGGNKVQDLPGNVGLGWALSTSYRVSRTLRGLNDDLINYGYMHSPVLPTVVTTQYDNGYYNILHYIGWQEAFYSSIGITPRNSPYSDLVREVGMGKMDGEQDVFSFSYPGGSGKFVIDKGKKIVPLEYTNSKLTMSLNSAGAIASFNITDDKGVIYQYMNLEIQHFETVSTSQAVPETYQGDYASAWLLTYIIDPQVKDTIEFKYASALPPNAFYETGFRETRTLHLTSSTSSGAHTPNYVEQAVGSYDRVELNEPQLAEIRLPDGSKVNLEYGFNRTDLVNAKALTLLTVTNMNNDVVKKYRMAYSYFTSSGVSPFIPYESGNDYSKRLRLDSVSELAISGPLAKVTKFTYEGTALNPRNSTNVDHWGYNVSPARGNSVRTARMKKEPLEYGLSPGEAEYWSGANLYPDSNYVQAGILQQITYPTGGHTTFEYECNRAFSIVNYNNNSLTSGTLSWALSAFNTAKSISMPGRTQERVRFYLKANEPNPRPAPGTGPVSCIEGMQDEKVVRFQVVSTDNTISVNLDVVYAHMVGGAAVDTDLPVDKVYTVKAVYDASATCAYMYPFSLQAYVSYEVTPYDKLAGGVRVKKVQAFDGAGNRLTKEYFYTDSMGRSSATIAVVPDYRYHRETTSYSNANPSKRIVMSSSPTGTLNFFNGSPVIYKRVIEVESNGAYTERLYDSVYEGRGPTGIYPFIPIQDFPLLSGTLIKERIADAAGVVQVEKLYTYNKVTSLLGDSCRNMVVGLIATGGNFPSKMWVVDGYWLKVCLIEPLTEETRTYSGASYISEKITRAYDNLHYLSSNKIINSTNQELNEGFSYVHSQTGSVYDFMRSKNILGSIRGRTTSITQGNLSLDEERNNYALWNGGVLVDVATREKKLLDNPYFTLENYGAYDDKGNVLQYTGKDGIITSFFWGYNKQYPLAKVVGKSYNELVTLSGINLAVVNNPASESALLTELNKLRAVSGTMVSTYLYKPLVGIKREIDMNGNSTYYEYDLFNRLNLVRDKDNNIIKKFCYNYQGQQTECTETVVFDSGCINCTDKSQKCIANVCETGVKHVASSVRLSANSWQCTFYYTWSDGSSSPSYTEITGFGCLLGGL</sequence>
<dbReference type="EMBL" id="BMIB01000004">
    <property type="protein sequence ID" value="GGH76707.1"/>
    <property type="molecule type" value="Genomic_DNA"/>
</dbReference>
<protein>
    <recommendedName>
        <fullName evidence="3">YD repeat-containing protein</fullName>
    </recommendedName>
</protein>
<proteinExistence type="predicted"/>
<name>A0A917J1K9_9BACT</name>
<accession>A0A917J1K9</accession>
<keyword evidence="2" id="KW-1185">Reference proteome</keyword>
<evidence type="ECO:0000313" key="2">
    <source>
        <dbReference type="Proteomes" id="UP000627292"/>
    </source>
</evidence>
<gene>
    <name evidence="1" type="ORF">GCM10011379_41950</name>
</gene>